<organism evidence="2 3">
    <name type="scientific">Candidatus Scybalocola faecigallinarum</name>
    <dbReference type="NCBI Taxonomy" id="2840941"/>
    <lineage>
        <taxon>Bacteria</taxon>
        <taxon>Bacillati</taxon>
        <taxon>Bacillota</taxon>
        <taxon>Clostridia</taxon>
        <taxon>Lachnospirales</taxon>
        <taxon>Lachnospiraceae</taxon>
        <taxon>Lachnospiraceae incertae sedis</taxon>
        <taxon>Candidatus Scybalocola (ex Gilroy et al. 2021)</taxon>
    </lineage>
</organism>
<keyword evidence="1" id="KW-1133">Transmembrane helix</keyword>
<evidence type="ECO:0000313" key="2">
    <source>
        <dbReference type="EMBL" id="HIS47019.1"/>
    </source>
</evidence>
<evidence type="ECO:0000313" key="3">
    <source>
        <dbReference type="Proteomes" id="UP000823927"/>
    </source>
</evidence>
<gene>
    <name evidence="2" type="ORF">IAB46_05575</name>
</gene>
<reference evidence="2" key="2">
    <citation type="journal article" date="2021" name="PeerJ">
        <title>Extensive microbial diversity within the chicken gut microbiome revealed by metagenomics and culture.</title>
        <authorList>
            <person name="Gilroy R."/>
            <person name="Ravi A."/>
            <person name="Getino M."/>
            <person name="Pursley I."/>
            <person name="Horton D.L."/>
            <person name="Alikhan N.F."/>
            <person name="Baker D."/>
            <person name="Gharbi K."/>
            <person name="Hall N."/>
            <person name="Watson M."/>
            <person name="Adriaenssens E.M."/>
            <person name="Foster-Nyarko E."/>
            <person name="Jarju S."/>
            <person name="Secka A."/>
            <person name="Antonio M."/>
            <person name="Oren A."/>
            <person name="Chaudhuri R.R."/>
            <person name="La Ragione R."/>
            <person name="Hildebrand F."/>
            <person name="Pallen M.J."/>
        </authorList>
    </citation>
    <scope>NUCLEOTIDE SEQUENCE</scope>
    <source>
        <strain evidence="2">CHK178-757</strain>
    </source>
</reference>
<sequence>MSENRCLKKLWEKNCKRASYTVEAALVLPFILLIMAAFLYVVFYLHDQYILYVYANRMARECCWEYVENEHAREQRTSREIIGAVEGKYGPELEDQLLMSRLTASVGTCKKNLLTKLYTATWRVVGEPETLIDLSVFHVFEPVVYEASYERLHIRQWFYKNFWEPDRQAQ</sequence>
<evidence type="ECO:0000256" key="1">
    <source>
        <dbReference type="SAM" id="Phobius"/>
    </source>
</evidence>
<reference evidence="2" key="1">
    <citation type="submission" date="2020-10" db="EMBL/GenBank/DDBJ databases">
        <authorList>
            <person name="Gilroy R."/>
        </authorList>
    </citation>
    <scope>NUCLEOTIDE SEQUENCE</scope>
    <source>
        <strain evidence="2">CHK178-757</strain>
    </source>
</reference>
<dbReference type="Proteomes" id="UP000823927">
    <property type="component" value="Unassembled WGS sequence"/>
</dbReference>
<dbReference type="AlphaFoldDB" id="A0A9D1F463"/>
<dbReference type="EMBL" id="DVIT01000022">
    <property type="protein sequence ID" value="HIS47019.1"/>
    <property type="molecule type" value="Genomic_DNA"/>
</dbReference>
<keyword evidence="1" id="KW-0472">Membrane</keyword>
<comment type="caution">
    <text evidence="2">The sequence shown here is derived from an EMBL/GenBank/DDBJ whole genome shotgun (WGS) entry which is preliminary data.</text>
</comment>
<accession>A0A9D1F463</accession>
<protein>
    <submittedName>
        <fullName evidence="2">Pilus assembly protein</fullName>
    </submittedName>
</protein>
<keyword evidence="1" id="KW-0812">Transmembrane</keyword>
<feature type="transmembrane region" description="Helical" evidence="1">
    <location>
        <begin position="20"/>
        <end position="45"/>
    </location>
</feature>
<proteinExistence type="predicted"/>
<name>A0A9D1F463_9FIRM</name>